<proteinExistence type="predicted"/>
<accession>A0A0F9B4N9</accession>
<feature type="non-terminal residue" evidence="2">
    <location>
        <position position="33"/>
    </location>
</feature>
<comment type="caution">
    <text evidence="2">The sequence shown here is derived from an EMBL/GenBank/DDBJ whole genome shotgun (WGS) entry which is preliminary data.</text>
</comment>
<feature type="region of interest" description="Disordered" evidence="1">
    <location>
        <begin position="1"/>
        <end position="33"/>
    </location>
</feature>
<evidence type="ECO:0000313" key="2">
    <source>
        <dbReference type="EMBL" id="KKK79561.1"/>
    </source>
</evidence>
<dbReference type="AlphaFoldDB" id="A0A0F9B4N9"/>
<organism evidence="2">
    <name type="scientific">marine sediment metagenome</name>
    <dbReference type="NCBI Taxonomy" id="412755"/>
    <lineage>
        <taxon>unclassified sequences</taxon>
        <taxon>metagenomes</taxon>
        <taxon>ecological metagenomes</taxon>
    </lineage>
</organism>
<name>A0A0F9B4N9_9ZZZZ</name>
<evidence type="ECO:0000256" key="1">
    <source>
        <dbReference type="SAM" id="MobiDB-lite"/>
    </source>
</evidence>
<gene>
    <name evidence="2" type="ORF">LCGC14_2832220</name>
</gene>
<sequence>MPRNLQRLQLEHKDHGDSGMTSTEKLAQRLQEE</sequence>
<reference evidence="2" key="1">
    <citation type="journal article" date="2015" name="Nature">
        <title>Complex archaea that bridge the gap between prokaryotes and eukaryotes.</title>
        <authorList>
            <person name="Spang A."/>
            <person name="Saw J.H."/>
            <person name="Jorgensen S.L."/>
            <person name="Zaremba-Niedzwiedzka K."/>
            <person name="Martijn J."/>
            <person name="Lind A.E."/>
            <person name="van Eijk R."/>
            <person name="Schleper C."/>
            <person name="Guy L."/>
            <person name="Ettema T.J."/>
        </authorList>
    </citation>
    <scope>NUCLEOTIDE SEQUENCE</scope>
</reference>
<protein>
    <submittedName>
        <fullName evidence="2">Uncharacterized protein</fullName>
    </submittedName>
</protein>
<dbReference type="EMBL" id="LAZR01053969">
    <property type="protein sequence ID" value="KKK79561.1"/>
    <property type="molecule type" value="Genomic_DNA"/>
</dbReference>